<sequence length="104" mass="12058">MSWETVRRHLSELTELISQLEYENLNAEQKKVKASLIETYEEMRTRVIEEYWREIEMKGAYMSEEGGLIGVAEELKNALEADGNYLGKTQKAVDAFIADVQKLR</sequence>
<comment type="caution">
    <text evidence="1">The sequence shown here is derived from an EMBL/GenBank/DDBJ whole genome shotgun (WGS) entry which is preliminary data.</text>
</comment>
<accession>A0ABT7AR28</accession>
<protein>
    <submittedName>
        <fullName evidence="1">Uncharacterized protein</fullName>
    </submittedName>
</protein>
<gene>
    <name evidence="1" type="ORF">PMG71_03820</name>
</gene>
<organism evidence="1 2">
    <name type="scientific">Roseofilum acuticapitatum BLCC-M154</name>
    <dbReference type="NCBI Taxonomy" id="3022444"/>
    <lineage>
        <taxon>Bacteria</taxon>
        <taxon>Bacillati</taxon>
        <taxon>Cyanobacteriota</taxon>
        <taxon>Cyanophyceae</taxon>
        <taxon>Desertifilales</taxon>
        <taxon>Desertifilaceae</taxon>
        <taxon>Roseofilum</taxon>
        <taxon>Roseofilum acuticapitatum</taxon>
    </lineage>
</organism>
<keyword evidence="2" id="KW-1185">Reference proteome</keyword>
<name>A0ABT7AR28_9CYAN</name>
<evidence type="ECO:0000313" key="2">
    <source>
        <dbReference type="Proteomes" id="UP001235303"/>
    </source>
</evidence>
<proteinExistence type="predicted"/>
<dbReference type="RefSeq" id="WP_283752310.1">
    <property type="nucleotide sequence ID" value="NZ_JAQOSP010000026.1"/>
</dbReference>
<evidence type="ECO:0000313" key="1">
    <source>
        <dbReference type="EMBL" id="MDJ1168548.1"/>
    </source>
</evidence>
<dbReference type="Proteomes" id="UP001235303">
    <property type="component" value="Unassembled WGS sequence"/>
</dbReference>
<dbReference type="EMBL" id="JAQOSP010000026">
    <property type="protein sequence ID" value="MDJ1168548.1"/>
    <property type="molecule type" value="Genomic_DNA"/>
</dbReference>
<reference evidence="1 2" key="1">
    <citation type="submission" date="2023-01" db="EMBL/GenBank/DDBJ databases">
        <title>Novel diversity within Roseofilum (Cyanobacteria; Desertifilaceae) from marine benthic mats with descriptions of four novel species.</title>
        <authorList>
            <person name="Wang Y."/>
            <person name="Berthold D.E."/>
            <person name="Hu J."/>
            <person name="Lefler F.W."/>
            <person name="Laughinghouse H.D. IV."/>
        </authorList>
    </citation>
    <scope>NUCLEOTIDE SEQUENCE [LARGE SCALE GENOMIC DNA]</scope>
    <source>
        <strain evidence="1 2">BLCC-M154</strain>
    </source>
</reference>